<evidence type="ECO:0000313" key="3">
    <source>
        <dbReference type="Proteomes" id="UP000289718"/>
    </source>
</evidence>
<protein>
    <recommendedName>
        <fullName evidence="4">EamA domain-containing protein</fullName>
    </recommendedName>
</protein>
<feature type="transmembrane region" description="Helical" evidence="1">
    <location>
        <begin position="121"/>
        <end position="154"/>
    </location>
</feature>
<dbReference type="Pfam" id="PF13536">
    <property type="entry name" value="EmrE"/>
    <property type="match status" value="1"/>
</dbReference>
<evidence type="ECO:0000256" key="1">
    <source>
        <dbReference type="SAM" id="Phobius"/>
    </source>
</evidence>
<comment type="caution">
    <text evidence="2">The sequence shown here is derived from an EMBL/GenBank/DDBJ whole genome shotgun (WGS) entry which is preliminary data.</text>
</comment>
<evidence type="ECO:0000313" key="2">
    <source>
        <dbReference type="EMBL" id="RXK12769.1"/>
    </source>
</evidence>
<feature type="transmembrane region" description="Helical" evidence="1">
    <location>
        <begin position="79"/>
        <end position="101"/>
    </location>
</feature>
<dbReference type="EMBL" id="NXIE01000003">
    <property type="protein sequence ID" value="RXK12769.1"/>
    <property type="molecule type" value="Genomic_DNA"/>
</dbReference>
<keyword evidence="3" id="KW-1185">Reference proteome</keyword>
<dbReference type="Proteomes" id="UP000289718">
    <property type="component" value="Unassembled WGS sequence"/>
</dbReference>
<evidence type="ECO:0008006" key="4">
    <source>
        <dbReference type="Google" id="ProtNLM"/>
    </source>
</evidence>
<feature type="transmembrane region" description="Helical" evidence="1">
    <location>
        <begin position="48"/>
        <end position="67"/>
    </location>
</feature>
<dbReference type="OrthoDB" id="3457556at2"/>
<dbReference type="RefSeq" id="WP_129061825.1">
    <property type="nucleotide sequence ID" value="NZ_NXIE01000003.1"/>
</dbReference>
<dbReference type="AlphaFoldDB" id="A0A4Q1AVW1"/>
<dbReference type="InterPro" id="IPR032713">
    <property type="entry name" value="EmrE"/>
</dbReference>
<keyword evidence="1" id="KW-0472">Membrane</keyword>
<accession>A0A4Q1AVW1</accession>
<feature type="transmembrane region" description="Helical" evidence="1">
    <location>
        <begin position="9"/>
        <end position="28"/>
    </location>
</feature>
<keyword evidence="1" id="KW-0812">Transmembrane</keyword>
<name>A0A4Q1AVW1_9BACT</name>
<proteinExistence type="predicted"/>
<gene>
    <name evidence="2" type="ORF">CP965_09345</name>
</gene>
<reference evidence="2 3" key="1">
    <citation type="submission" date="2017-09" db="EMBL/GenBank/DDBJ databases">
        <title>Genomics of the genus Arcobacter.</title>
        <authorList>
            <person name="Perez-Cataluna A."/>
            <person name="Figueras M.J."/>
            <person name="Salas-Masso N."/>
        </authorList>
    </citation>
    <scope>NUCLEOTIDE SEQUENCE [LARGE SCALE GENOMIC DNA]</scope>
    <source>
        <strain evidence="2 3">F156-34</strain>
    </source>
</reference>
<organism evidence="2 3">
    <name type="scientific">Halarcobacter mediterraneus</name>
    <dbReference type="NCBI Taxonomy" id="2023153"/>
    <lineage>
        <taxon>Bacteria</taxon>
        <taxon>Pseudomonadati</taxon>
        <taxon>Campylobacterota</taxon>
        <taxon>Epsilonproteobacteria</taxon>
        <taxon>Campylobacterales</taxon>
        <taxon>Arcobacteraceae</taxon>
        <taxon>Halarcobacter</taxon>
    </lineage>
</organism>
<sequence>MNSYEKSPLYLLVIGLLAALFFSATFVINRAISLEGGHWYWTASLRFFYTVLFLALGFIFFKGFDYFKKILKDYINRFWFYTISGIIGFGFFYSILFLYARSIATSSSKLVIVDASQSGEVFFALIAEMIFLSALAPSVTSLFGIFLTIFGLILLVKFGK</sequence>
<keyword evidence="1" id="KW-1133">Transmembrane helix</keyword>